<dbReference type="CDD" id="cd00038">
    <property type="entry name" value="CAP_ED"/>
    <property type="match status" value="1"/>
</dbReference>
<dbReference type="PROSITE" id="PS50042">
    <property type="entry name" value="CNMP_BINDING_3"/>
    <property type="match status" value="1"/>
</dbReference>
<dbReference type="InterPro" id="IPR014710">
    <property type="entry name" value="RmlC-like_jellyroll"/>
</dbReference>
<dbReference type="AlphaFoldDB" id="A0AAJ3NEQ6"/>
<comment type="caution">
    <text evidence="2">The sequence shown here is derived from an EMBL/GenBank/DDBJ whole genome shotgun (WGS) entry which is preliminary data.</text>
</comment>
<reference evidence="2 3" key="1">
    <citation type="submission" date="2016-06" db="EMBL/GenBank/DDBJ databases">
        <authorList>
            <person name="Nicholson A.C."/>
        </authorList>
    </citation>
    <scope>NUCLEOTIDE SEQUENCE [LARGE SCALE GENOMIC DNA]</scope>
    <source>
        <strain evidence="2 3">G4123</strain>
    </source>
</reference>
<dbReference type="InterPro" id="IPR000595">
    <property type="entry name" value="cNMP-bd_dom"/>
</dbReference>
<evidence type="ECO:0000313" key="2">
    <source>
        <dbReference type="EMBL" id="OPB79411.1"/>
    </source>
</evidence>
<proteinExistence type="predicted"/>
<organism evidence="2 3">
    <name type="scientific">Elizabethkingia ursingii</name>
    <dbReference type="NCBI Taxonomy" id="1756150"/>
    <lineage>
        <taxon>Bacteria</taxon>
        <taxon>Pseudomonadati</taxon>
        <taxon>Bacteroidota</taxon>
        <taxon>Flavobacteriia</taxon>
        <taxon>Flavobacteriales</taxon>
        <taxon>Weeksellaceae</taxon>
        <taxon>Elizabethkingia</taxon>
    </lineage>
</organism>
<dbReference type="RefSeq" id="WP_078402365.1">
    <property type="nucleotide sequence ID" value="NZ_CP016377.1"/>
</dbReference>
<sequence length="188" mass="22233">MTEHIERIQTLVESFDEETTNVMDQLTTIKHLKKGELLLKENEICRKSYFMVNGIARKFFILDNKEITTEFFFKDDIAVSFESLVNQKPSKEVIECLTDVTVEAVDYNAFQQIKRQYPQLMEYVILITELYAIWLEDRLFDFHARSATDRYLNLLKKSPEYIHHIKLTHISSYLGISLETLSRIRAKI</sequence>
<name>A0AAJ3NEQ6_9FLAO</name>
<dbReference type="Proteomes" id="UP000190816">
    <property type="component" value="Unassembled WGS sequence"/>
</dbReference>
<accession>A0AAJ3NEQ6</accession>
<dbReference type="Pfam" id="PF00027">
    <property type="entry name" value="cNMP_binding"/>
    <property type="match status" value="1"/>
</dbReference>
<dbReference type="Gene3D" id="2.60.120.10">
    <property type="entry name" value="Jelly Rolls"/>
    <property type="match status" value="1"/>
</dbReference>
<dbReference type="SUPFAM" id="SSF51206">
    <property type="entry name" value="cAMP-binding domain-like"/>
    <property type="match status" value="1"/>
</dbReference>
<dbReference type="InterPro" id="IPR018490">
    <property type="entry name" value="cNMP-bd_dom_sf"/>
</dbReference>
<gene>
    <name evidence="2" type="ORF">BAY32_17060</name>
</gene>
<protein>
    <submittedName>
        <fullName evidence="2">Crp/Fnr family transcriptional regulator</fullName>
    </submittedName>
</protein>
<evidence type="ECO:0000259" key="1">
    <source>
        <dbReference type="PROSITE" id="PS50042"/>
    </source>
</evidence>
<dbReference type="KEGG" id="ego:BBD34_03375"/>
<evidence type="ECO:0000313" key="3">
    <source>
        <dbReference type="Proteomes" id="UP000190816"/>
    </source>
</evidence>
<dbReference type="EMBL" id="MAIC01000004">
    <property type="protein sequence ID" value="OPB79411.1"/>
    <property type="molecule type" value="Genomic_DNA"/>
</dbReference>
<feature type="domain" description="Cyclic nucleotide-binding" evidence="1">
    <location>
        <begin position="11"/>
        <end position="113"/>
    </location>
</feature>